<dbReference type="AlphaFoldDB" id="A0A9P7G4N7"/>
<keyword evidence="2" id="KW-1185">Reference proteome</keyword>
<accession>A0A9P7G4N7</accession>
<gene>
    <name evidence="1" type="ORF">DXG03_002104</name>
</gene>
<proteinExistence type="predicted"/>
<evidence type="ECO:0000313" key="2">
    <source>
        <dbReference type="Proteomes" id="UP000775547"/>
    </source>
</evidence>
<reference evidence="1" key="1">
    <citation type="submission" date="2020-07" db="EMBL/GenBank/DDBJ databases">
        <authorList>
            <person name="Nieuwenhuis M."/>
            <person name="Van De Peppel L.J.J."/>
        </authorList>
    </citation>
    <scope>NUCLEOTIDE SEQUENCE</scope>
    <source>
        <strain evidence="1">AP01</strain>
        <tissue evidence="1">Mycelium</tissue>
    </source>
</reference>
<comment type="caution">
    <text evidence="1">The sequence shown here is derived from an EMBL/GenBank/DDBJ whole genome shotgun (WGS) entry which is preliminary data.</text>
</comment>
<reference evidence="1" key="2">
    <citation type="submission" date="2021-10" db="EMBL/GenBank/DDBJ databases">
        <title>Phylogenomics reveals ancestral predisposition of the termite-cultivated fungus Termitomyces towards a domesticated lifestyle.</title>
        <authorList>
            <person name="Auxier B."/>
            <person name="Grum-Grzhimaylo A."/>
            <person name="Cardenas M.E."/>
            <person name="Lodge J.D."/>
            <person name="Laessoe T."/>
            <person name="Pedersen O."/>
            <person name="Smith M.E."/>
            <person name="Kuyper T.W."/>
            <person name="Franco-Molano E.A."/>
            <person name="Baroni T.J."/>
            <person name="Aanen D.K."/>
        </authorList>
    </citation>
    <scope>NUCLEOTIDE SEQUENCE</scope>
    <source>
        <strain evidence="1">AP01</strain>
        <tissue evidence="1">Mycelium</tissue>
    </source>
</reference>
<protein>
    <submittedName>
        <fullName evidence="1">Uncharacterized protein</fullName>
    </submittedName>
</protein>
<dbReference type="EMBL" id="JABCKV010000156">
    <property type="protein sequence ID" value="KAG5642799.1"/>
    <property type="molecule type" value="Genomic_DNA"/>
</dbReference>
<sequence length="62" mass="6655">MAFDAGGGTGGGWPAMTLGGGCVLRIAPIMKKREPIPIAEMNKESLRPRVSTPKRMNMVRVD</sequence>
<dbReference type="Proteomes" id="UP000775547">
    <property type="component" value="Unassembled WGS sequence"/>
</dbReference>
<organism evidence="1 2">
    <name type="scientific">Asterophora parasitica</name>
    <dbReference type="NCBI Taxonomy" id="117018"/>
    <lineage>
        <taxon>Eukaryota</taxon>
        <taxon>Fungi</taxon>
        <taxon>Dikarya</taxon>
        <taxon>Basidiomycota</taxon>
        <taxon>Agaricomycotina</taxon>
        <taxon>Agaricomycetes</taxon>
        <taxon>Agaricomycetidae</taxon>
        <taxon>Agaricales</taxon>
        <taxon>Tricholomatineae</taxon>
        <taxon>Lyophyllaceae</taxon>
        <taxon>Asterophora</taxon>
    </lineage>
</organism>
<evidence type="ECO:0000313" key="1">
    <source>
        <dbReference type="EMBL" id="KAG5642799.1"/>
    </source>
</evidence>
<name>A0A9P7G4N7_9AGAR</name>